<protein>
    <submittedName>
        <fullName evidence="1">Uncharacterized protein</fullName>
    </submittedName>
</protein>
<organism evidence="1 2">
    <name type="scientific">Rhodopirellula baltica SH28</name>
    <dbReference type="NCBI Taxonomy" id="993517"/>
    <lineage>
        <taxon>Bacteria</taxon>
        <taxon>Pseudomonadati</taxon>
        <taxon>Planctomycetota</taxon>
        <taxon>Planctomycetia</taxon>
        <taxon>Pirellulales</taxon>
        <taxon>Pirellulaceae</taxon>
        <taxon>Rhodopirellula</taxon>
    </lineage>
</organism>
<gene>
    <name evidence="1" type="ORF">RBSH_05714</name>
</gene>
<accession>K5D941</accession>
<dbReference type="PATRIC" id="fig|993517.3.peg.6184"/>
<reference evidence="1 2" key="1">
    <citation type="journal article" date="2013" name="Mar. Genomics">
        <title>Expression of sulfatases in Rhodopirellula baltica and the diversity of sulfatases in the genus Rhodopirellula.</title>
        <authorList>
            <person name="Wegner C.E."/>
            <person name="Richter-Heitmann T."/>
            <person name="Klindworth A."/>
            <person name="Klockow C."/>
            <person name="Richter M."/>
            <person name="Achstetter T."/>
            <person name="Glockner F.O."/>
            <person name="Harder J."/>
        </authorList>
    </citation>
    <scope>NUCLEOTIDE SEQUENCE [LARGE SCALE GENOMIC DNA]</scope>
    <source>
        <strain evidence="1 2">SH28</strain>
    </source>
</reference>
<evidence type="ECO:0000313" key="1">
    <source>
        <dbReference type="EMBL" id="EKJ98992.1"/>
    </source>
</evidence>
<name>K5D941_RHOBT</name>
<dbReference type="AlphaFoldDB" id="K5D941"/>
<dbReference type="Proteomes" id="UP000007993">
    <property type="component" value="Unassembled WGS sequence"/>
</dbReference>
<dbReference type="EMBL" id="AMCW01000164">
    <property type="protein sequence ID" value="EKJ98992.1"/>
    <property type="molecule type" value="Genomic_DNA"/>
</dbReference>
<proteinExistence type="predicted"/>
<evidence type="ECO:0000313" key="2">
    <source>
        <dbReference type="Proteomes" id="UP000007993"/>
    </source>
</evidence>
<comment type="caution">
    <text evidence="1">The sequence shown here is derived from an EMBL/GenBank/DDBJ whole genome shotgun (WGS) entry which is preliminary data.</text>
</comment>
<sequence>MGTLMLSALRPPVRMQSASHLVRAISFGGDYAAHHRATQRGVFNHPPFLD</sequence>